<dbReference type="EMBL" id="CP077717">
    <property type="protein sequence ID" value="QXJ27489.1"/>
    <property type="molecule type" value="Genomic_DNA"/>
</dbReference>
<sequence>MIVKNFIAGPLATNSYLIIAEKEGVVVDAGGDMSELIQTVRKEKINIRYIIATHGHFDHIMGVNQIKREFPSSVFLINEKDLGLLKKASSMAQSFLNLSISDVVKPDGFVKEGDEIELGREKLKIIETPGHTMGSICIIANGYIFTGDTLFYGTVGRTDLGGSEKLLRESLEKLKKLPDEIIVYPGHGPFTVLGYEKVKNPFLTMDILP</sequence>
<proteinExistence type="predicted"/>
<dbReference type="GO" id="GO:0016787">
    <property type="term" value="F:hydrolase activity"/>
    <property type="evidence" value="ECO:0007669"/>
    <property type="project" value="UniProtKB-KW"/>
</dbReference>
<dbReference type="SMART" id="SM00849">
    <property type="entry name" value="Lactamase_B"/>
    <property type="match status" value="1"/>
</dbReference>
<reference evidence="6" key="1">
    <citation type="journal article" date="2021" name="Environ. Microbiol.">
        <title>New insights into the diversity and evolution of the archaeal mobilome from three complete genomes of Saccharolobus shibatae.</title>
        <authorList>
            <person name="Medvedeva S."/>
            <person name="Brandt D."/>
            <person name="Cvirkaite-Krupovic V."/>
            <person name="Liu Y."/>
            <person name="Severinov K."/>
            <person name="Ishino S."/>
            <person name="Ishino Y."/>
            <person name="Prangishvili D."/>
            <person name="Kalinowski J."/>
            <person name="Krupovic M."/>
        </authorList>
    </citation>
    <scope>NUCLEOTIDE SEQUENCE</scope>
    <source>
        <strain evidence="6">B12</strain>
    </source>
</reference>
<evidence type="ECO:0000256" key="4">
    <source>
        <dbReference type="ARBA" id="ARBA00022833"/>
    </source>
</evidence>
<keyword evidence="4" id="KW-0862">Zinc</keyword>
<feature type="domain" description="Metallo-beta-lactamase" evidence="5">
    <location>
        <begin position="12"/>
        <end position="187"/>
    </location>
</feature>
<accession>A0A8F5BLN3</accession>
<keyword evidence="2" id="KW-0479">Metal-binding</keyword>
<evidence type="ECO:0000259" key="5">
    <source>
        <dbReference type="SMART" id="SM00849"/>
    </source>
</evidence>
<dbReference type="PANTHER" id="PTHR46233:SF3">
    <property type="entry name" value="HYDROXYACYLGLUTATHIONE HYDROLASE GLOC"/>
    <property type="match status" value="1"/>
</dbReference>
<evidence type="ECO:0000256" key="2">
    <source>
        <dbReference type="ARBA" id="ARBA00022723"/>
    </source>
</evidence>
<organism evidence="6 7">
    <name type="scientific">Saccharolobus shibatae (strain ATCC 51178 / DSM 5389 / JCM 8931 / NBRC 15437 / B12)</name>
    <name type="common">Sulfolobus shibatae</name>
    <dbReference type="NCBI Taxonomy" id="523848"/>
    <lineage>
        <taxon>Archaea</taxon>
        <taxon>Thermoproteota</taxon>
        <taxon>Thermoprotei</taxon>
        <taxon>Sulfolobales</taxon>
        <taxon>Sulfolobaceae</taxon>
        <taxon>Saccharolobus</taxon>
    </lineage>
</organism>
<evidence type="ECO:0000313" key="6">
    <source>
        <dbReference type="EMBL" id="QXJ27489.1"/>
    </source>
</evidence>
<gene>
    <name evidence="6" type="ORF">J5U23_00356</name>
</gene>
<dbReference type="AlphaFoldDB" id="A0A8F5BLN3"/>
<dbReference type="PANTHER" id="PTHR46233">
    <property type="entry name" value="HYDROXYACYLGLUTATHIONE HYDROLASE GLOC"/>
    <property type="match status" value="1"/>
</dbReference>
<name>A0A8F5BLN3_SACSH</name>
<protein>
    <submittedName>
        <fullName evidence="6">MBL-fold metallo-hydrolase superfamily</fullName>
    </submittedName>
</protein>
<evidence type="ECO:0000313" key="7">
    <source>
        <dbReference type="Proteomes" id="UP000694018"/>
    </source>
</evidence>
<dbReference type="InterPro" id="IPR051453">
    <property type="entry name" value="MBL_Glyoxalase_II"/>
</dbReference>
<dbReference type="OrthoDB" id="197151at2157"/>
<dbReference type="Pfam" id="PF00753">
    <property type="entry name" value="Lactamase_B"/>
    <property type="match status" value="1"/>
</dbReference>
<evidence type="ECO:0000256" key="3">
    <source>
        <dbReference type="ARBA" id="ARBA00022801"/>
    </source>
</evidence>
<dbReference type="KEGG" id="sshi:J5U23_00356"/>
<dbReference type="GO" id="GO:0046872">
    <property type="term" value="F:metal ion binding"/>
    <property type="evidence" value="ECO:0007669"/>
    <property type="project" value="UniProtKB-KW"/>
</dbReference>
<keyword evidence="3" id="KW-0378">Hydrolase</keyword>
<dbReference type="RefSeq" id="WP_218266772.1">
    <property type="nucleotide sequence ID" value="NZ_CP077717.1"/>
</dbReference>
<dbReference type="Proteomes" id="UP000694018">
    <property type="component" value="Chromosome"/>
</dbReference>
<dbReference type="InterPro" id="IPR001279">
    <property type="entry name" value="Metallo-B-lactamas"/>
</dbReference>
<dbReference type="CDD" id="cd06262">
    <property type="entry name" value="metallo-hydrolase-like_MBL-fold"/>
    <property type="match status" value="1"/>
</dbReference>
<comment type="cofactor">
    <cofactor evidence="1">
        <name>Zn(2+)</name>
        <dbReference type="ChEBI" id="CHEBI:29105"/>
    </cofactor>
</comment>
<dbReference type="GeneID" id="65561975"/>
<evidence type="ECO:0000256" key="1">
    <source>
        <dbReference type="ARBA" id="ARBA00001947"/>
    </source>
</evidence>